<dbReference type="RefSeq" id="XP_040724124.1">
    <property type="nucleotide sequence ID" value="XM_040871401.1"/>
</dbReference>
<dbReference type="GeneID" id="63788000"/>
<keyword evidence="3" id="KW-1185">Reference proteome</keyword>
<accession>A0A1Y2F7V4</accession>
<organism evidence="2 3">
    <name type="scientific">Protomyces lactucae-debilis</name>
    <dbReference type="NCBI Taxonomy" id="2754530"/>
    <lineage>
        <taxon>Eukaryota</taxon>
        <taxon>Fungi</taxon>
        <taxon>Dikarya</taxon>
        <taxon>Ascomycota</taxon>
        <taxon>Taphrinomycotina</taxon>
        <taxon>Taphrinomycetes</taxon>
        <taxon>Taphrinales</taxon>
        <taxon>Protomycetaceae</taxon>
        <taxon>Protomyces</taxon>
    </lineage>
</organism>
<reference evidence="2 3" key="1">
    <citation type="submission" date="2016-07" db="EMBL/GenBank/DDBJ databases">
        <title>Pervasive Adenine N6-methylation of Active Genes in Fungi.</title>
        <authorList>
            <consortium name="DOE Joint Genome Institute"/>
            <person name="Mondo S.J."/>
            <person name="Dannebaum R.O."/>
            <person name="Kuo R.C."/>
            <person name="Labutti K."/>
            <person name="Haridas S."/>
            <person name="Kuo A."/>
            <person name="Salamov A."/>
            <person name="Ahrendt S.R."/>
            <person name="Lipzen A."/>
            <person name="Sullivan W."/>
            <person name="Andreopoulos W.B."/>
            <person name="Clum A."/>
            <person name="Lindquist E."/>
            <person name="Daum C."/>
            <person name="Ramamoorthy G.K."/>
            <person name="Gryganskyi A."/>
            <person name="Culley D."/>
            <person name="Magnuson J.K."/>
            <person name="James T.Y."/>
            <person name="O'Malley M.A."/>
            <person name="Stajich J.E."/>
            <person name="Spatafora J.W."/>
            <person name="Visel A."/>
            <person name="Grigoriev I.V."/>
        </authorList>
    </citation>
    <scope>NUCLEOTIDE SEQUENCE [LARGE SCALE GENOMIC DNA]</scope>
    <source>
        <strain evidence="2 3">12-1054</strain>
    </source>
</reference>
<feature type="compositionally biased region" description="Basic and acidic residues" evidence="1">
    <location>
        <begin position="329"/>
        <end position="341"/>
    </location>
</feature>
<proteinExistence type="predicted"/>
<dbReference type="AlphaFoldDB" id="A0A1Y2F7V4"/>
<comment type="caution">
    <text evidence="2">The sequence shown here is derived from an EMBL/GenBank/DDBJ whole genome shotgun (WGS) entry which is preliminary data.</text>
</comment>
<evidence type="ECO:0000313" key="2">
    <source>
        <dbReference type="EMBL" id="ORY79990.1"/>
    </source>
</evidence>
<sequence length="391" mass="44908">MLNPTMKRWKLERCLFARDALNSIHERYRASGLSIVEFAKTQPPSLLQTALIQRIDNCYEDEVMSNASHDDLSKGATMARKMQLMQIFDQKTLPESLRPYLGKMAAADDLDYCEDKLASGHHMKQILEYVKQREDGLAWRRKMEQLMLVWYIRAIKSRFKELPEKLRTLLGDAGKQDNLLQKRLNDEINSICMATVLFELWVQMSKINQKRKEGAPRAVFDLVVAHQLADKDGKLTTSDGRHFTAESQFFQLRCDTDSCYGTFTHLASVWDLVKHMHTHKAPFKHQLWFVPLIDADSPLLRIKSLRKYYVPGHYSRHLDAPSTRPMHIDYHTGDYDGEHSHPVSNYSDEAAEHWSDGEDLSQADANGVGMNENESGSGEDEYVSAADPMLE</sequence>
<name>A0A1Y2F7V4_PROLT</name>
<evidence type="ECO:0000256" key="1">
    <source>
        <dbReference type="SAM" id="MobiDB-lite"/>
    </source>
</evidence>
<gene>
    <name evidence="2" type="ORF">BCR37DRAFT_394051</name>
</gene>
<evidence type="ECO:0000313" key="3">
    <source>
        <dbReference type="Proteomes" id="UP000193685"/>
    </source>
</evidence>
<dbReference type="EMBL" id="MCFI01000014">
    <property type="protein sequence ID" value="ORY79990.1"/>
    <property type="molecule type" value="Genomic_DNA"/>
</dbReference>
<feature type="region of interest" description="Disordered" evidence="1">
    <location>
        <begin position="329"/>
        <end position="391"/>
    </location>
</feature>
<protein>
    <submittedName>
        <fullName evidence="2">Uncharacterized protein</fullName>
    </submittedName>
</protein>
<dbReference type="Proteomes" id="UP000193685">
    <property type="component" value="Unassembled WGS sequence"/>
</dbReference>